<dbReference type="PANTHER" id="PTHR11042:SF187">
    <property type="entry name" value="EUKARYOTIC TRANSLATION INITIATION FACTOR 2-ALPHA KINASE 2"/>
    <property type="match status" value="1"/>
</dbReference>
<feature type="region of interest" description="Disordered" evidence="7">
    <location>
        <begin position="1"/>
        <end position="38"/>
    </location>
</feature>
<evidence type="ECO:0000256" key="4">
    <source>
        <dbReference type="ARBA" id="ARBA00022840"/>
    </source>
</evidence>
<feature type="compositionally biased region" description="Basic residues" evidence="7">
    <location>
        <begin position="386"/>
        <end position="403"/>
    </location>
</feature>
<keyword evidence="1" id="KW-0808">Transferase</keyword>
<protein>
    <submittedName>
        <fullName evidence="9">Kinase-like domain-containing protein</fullName>
    </submittedName>
</protein>
<name>A0ABQ8FUH5_9PEZI</name>
<dbReference type="InterPro" id="IPR000719">
    <property type="entry name" value="Prot_kinase_dom"/>
</dbReference>
<comment type="similarity">
    <text evidence="5">Belongs to the protein kinase superfamily. Ser/Thr protein kinase family. GCN2 subfamily.</text>
</comment>
<feature type="binding site" evidence="6">
    <location>
        <position position="271"/>
    </location>
    <ligand>
        <name>ATP</name>
        <dbReference type="ChEBI" id="CHEBI:30616"/>
    </ligand>
</feature>
<dbReference type="InterPro" id="IPR011009">
    <property type="entry name" value="Kinase-like_dom_sf"/>
</dbReference>
<dbReference type="InterPro" id="IPR017441">
    <property type="entry name" value="Protein_kinase_ATP_BS"/>
</dbReference>
<evidence type="ECO:0000259" key="8">
    <source>
        <dbReference type="PROSITE" id="PS50011"/>
    </source>
</evidence>
<evidence type="ECO:0000256" key="3">
    <source>
        <dbReference type="ARBA" id="ARBA00022777"/>
    </source>
</evidence>
<evidence type="ECO:0000256" key="1">
    <source>
        <dbReference type="ARBA" id="ARBA00022679"/>
    </source>
</evidence>
<feature type="region of interest" description="Disordered" evidence="7">
    <location>
        <begin position="343"/>
        <end position="445"/>
    </location>
</feature>
<evidence type="ECO:0000256" key="6">
    <source>
        <dbReference type="PROSITE-ProRule" id="PRU10141"/>
    </source>
</evidence>
<dbReference type="SMART" id="SM00220">
    <property type="entry name" value="S_TKc"/>
    <property type="match status" value="1"/>
</dbReference>
<feature type="compositionally biased region" description="Basic and acidic residues" evidence="7">
    <location>
        <begin position="26"/>
        <end position="35"/>
    </location>
</feature>
<feature type="region of interest" description="Disordered" evidence="7">
    <location>
        <begin position="182"/>
        <end position="218"/>
    </location>
</feature>
<feature type="compositionally biased region" description="Low complexity" evidence="7">
    <location>
        <begin position="11"/>
        <end position="20"/>
    </location>
</feature>
<dbReference type="SUPFAM" id="SSF56112">
    <property type="entry name" value="Protein kinase-like (PK-like)"/>
    <property type="match status" value="1"/>
</dbReference>
<accession>A0ABQ8FUH5</accession>
<dbReference type="PROSITE" id="PS50011">
    <property type="entry name" value="PROTEIN_KINASE_DOM"/>
    <property type="match status" value="1"/>
</dbReference>
<evidence type="ECO:0000313" key="9">
    <source>
        <dbReference type="EMBL" id="KAH7027146.1"/>
    </source>
</evidence>
<evidence type="ECO:0000256" key="2">
    <source>
        <dbReference type="ARBA" id="ARBA00022741"/>
    </source>
</evidence>
<dbReference type="EMBL" id="JAGTJR010000052">
    <property type="protein sequence ID" value="KAH7027146.1"/>
    <property type="molecule type" value="Genomic_DNA"/>
</dbReference>
<evidence type="ECO:0000256" key="5">
    <source>
        <dbReference type="ARBA" id="ARBA00037982"/>
    </source>
</evidence>
<feature type="compositionally biased region" description="Polar residues" evidence="7">
    <location>
        <begin position="343"/>
        <end position="359"/>
    </location>
</feature>
<dbReference type="PANTHER" id="PTHR11042">
    <property type="entry name" value="EUKARYOTIC TRANSLATION INITIATION FACTOR 2-ALPHA KINASE EIF2-ALPHA KINASE -RELATED"/>
    <property type="match status" value="1"/>
</dbReference>
<dbReference type="PROSITE" id="PS00107">
    <property type="entry name" value="PROTEIN_KINASE_ATP"/>
    <property type="match status" value="1"/>
</dbReference>
<dbReference type="InterPro" id="IPR050339">
    <property type="entry name" value="CC_SR_Kinase"/>
</dbReference>
<keyword evidence="3" id="KW-0418">Kinase</keyword>
<dbReference type="Proteomes" id="UP000774617">
    <property type="component" value="Unassembled WGS sequence"/>
</dbReference>
<evidence type="ECO:0000313" key="10">
    <source>
        <dbReference type="Proteomes" id="UP000774617"/>
    </source>
</evidence>
<proteinExistence type="inferred from homology"/>
<feature type="domain" description="Protein kinase" evidence="8">
    <location>
        <begin position="242"/>
        <end position="753"/>
    </location>
</feature>
<comment type="caution">
    <text evidence="9">The sequence shown here is derived from an EMBL/GenBank/DDBJ whole genome shotgun (WGS) entry which is preliminary data.</text>
</comment>
<keyword evidence="4 6" id="KW-0067">ATP-binding</keyword>
<feature type="compositionally biased region" description="Polar residues" evidence="7">
    <location>
        <begin position="182"/>
        <end position="203"/>
    </location>
</feature>
<dbReference type="Gene3D" id="1.10.510.10">
    <property type="entry name" value="Transferase(Phosphotransferase) domain 1"/>
    <property type="match status" value="1"/>
</dbReference>
<dbReference type="PROSITE" id="PS00108">
    <property type="entry name" value="PROTEIN_KINASE_ST"/>
    <property type="match status" value="1"/>
</dbReference>
<dbReference type="Pfam" id="PF00069">
    <property type="entry name" value="Pkinase"/>
    <property type="match status" value="2"/>
</dbReference>
<keyword evidence="2 6" id="KW-0547">Nucleotide-binding</keyword>
<feature type="compositionally biased region" description="Pro residues" evidence="7">
    <location>
        <begin position="204"/>
        <end position="216"/>
    </location>
</feature>
<evidence type="ECO:0000256" key="7">
    <source>
        <dbReference type="SAM" id="MobiDB-lite"/>
    </source>
</evidence>
<organism evidence="9 10">
    <name type="scientific">Macrophomina phaseolina</name>
    <dbReference type="NCBI Taxonomy" id="35725"/>
    <lineage>
        <taxon>Eukaryota</taxon>
        <taxon>Fungi</taxon>
        <taxon>Dikarya</taxon>
        <taxon>Ascomycota</taxon>
        <taxon>Pezizomycotina</taxon>
        <taxon>Dothideomycetes</taxon>
        <taxon>Dothideomycetes incertae sedis</taxon>
        <taxon>Botryosphaeriales</taxon>
        <taxon>Botryosphaeriaceae</taxon>
        <taxon>Macrophomina</taxon>
    </lineage>
</organism>
<reference evidence="9 10" key="1">
    <citation type="journal article" date="2021" name="Nat. Commun.">
        <title>Genetic determinants of endophytism in the Arabidopsis root mycobiome.</title>
        <authorList>
            <person name="Mesny F."/>
            <person name="Miyauchi S."/>
            <person name="Thiergart T."/>
            <person name="Pickel B."/>
            <person name="Atanasova L."/>
            <person name="Karlsson M."/>
            <person name="Huettel B."/>
            <person name="Barry K.W."/>
            <person name="Haridas S."/>
            <person name="Chen C."/>
            <person name="Bauer D."/>
            <person name="Andreopoulos W."/>
            <person name="Pangilinan J."/>
            <person name="LaButti K."/>
            <person name="Riley R."/>
            <person name="Lipzen A."/>
            <person name="Clum A."/>
            <person name="Drula E."/>
            <person name="Henrissat B."/>
            <person name="Kohler A."/>
            <person name="Grigoriev I.V."/>
            <person name="Martin F.M."/>
            <person name="Hacquard S."/>
        </authorList>
    </citation>
    <scope>NUCLEOTIDE SEQUENCE [LARGE SCALE GENOMIC DNA]</scope>
    <source>
        <strain evidence="9 10">MPI-SDFR-AT-0080</strain>
    </source>
</reference>
<gene>
    <name evidence="9" type="ORF">B0J12DRAFT_609699</name>
</gene>
<dbReference type="Gene3D" id="3.30.200.20">
    <property type="entry name" value="Phosphorylase Kinase, domain 1"/>
    <property type="match status" value="1"/>
</dbReference>
<sequence>MSSQFFHSPLDETSSQSDTSGTDDERDGRSEHGLDASEGLAVPRNVYDLARTKSANSTSVEELSRSLPNNNIGGQIYDHREGVIHALLERTCLLEAVEQLNKKVDPKRGRLYTKDDPEVKALARARFLNAASSLAAHGISNSGFHRDEFKPLRDNYNQALDVVKDPDEGALERLHQKSSRNIFRSSSTLELSNQPHNGDTSPPQRSPIPYGPMPPSDPRDILQSIVGHQHPLLSHSFSMASFYNLNVIGRGGYGTVFSGYHPIDGGSYAIKQIPLSAARIRNIRNRGQAELDALLKEVRAMQGFDHPNIVRYHSAWLERPSANLHHLAKSNRKLLEFGSTNMSTDLGSSEAPATTSGLEQTFDPKLGSSDAADGIVFGEDSAPAKPMRHGYHLNSPRQRRHSHLTSSSPAKSTKSDSELGSPSDLLSPLRQTRRRRESHVTLSSSVSKKSYVHSAEDEFDEEVERDFGNLALSDPRENSFDMDIVFEDEYHAPQRHHQDVRTPRSSDLTHMNLALHIQMALYPMTLADYLKTESAHIGSDCGSNASNELVKPNYRHCFHLKPSLQILLAILDGVEYLHARNMVHRDLKPANIFLKPCEERYRHKGHVYIGVCADCARAGACKDSFQLQVRIGDFGLVTELARPEGTQQHHGGPERAVGTEFYRPPAPARQPSEKLDVFSLGVIAFELLWKFDTKSERIHTLSELKLGRLPALFAPRLEGYGARLAELIQGMLQSDEEKRLSCHQVQQELEALIAACDA</sequence>
<keyword evidence="10" id="KW-1185">Reference proteome</keyword>
<dbReference type="InterPro" id="IPR008271">
    <property type="entry name" value="Ser/Thr_kinase_AS"/>
</dbReference>